<sequence length="260" mass="27579">MTPRTSAQGRSTAIDAATTSVEDYAKTIYGLAEWDGASVTASALAKTLGVSNPSVSLMMRKMADLGLVEHRPYAPIALTGAGRQLALAMVRRHRLIETWLVRELGYGWGEVHEEAERLEHAVSKTFVERLDVRLGHPRVDPHGDPIPGPDLQLDYPETQLLCRVPAAMKVRLEQVDDAVPDALSALDAHRVPIGAQVTVEATEGGAVVLTPLTPAAQNAGQASGQTGDGAGPGEAAEAPAETSIRLAHEVAHAMRVSVVR</sequence>
<dbReference type="GO" id="GO:0046914">
    <property type="term" value="F:transition metal ion binding"/>
    <property type="evidence" value="ECO:0007669"/>
    <property type="project" value="InterPro"/>
</dbReference>
<dbReference type="SUPFAM" id="SSF47979">
    <property type="entry name" value="Iron-dependent repressor protein, dimerization domain"/>
    <property type="match status" value="1"/>
</dbReference>
<evidence type="ECO:0000256" key="10">
    <source>
        <dbReference type="ARBA" id="ARBA00023211"/>
    </source>
</evidence>
<evidence type="ECO:0000256" key="2">
    <source>
        <dbReference type="ARBA" id="ARBA00007871"/>
    </source>
</evidence>
<keyword evidence="8" id="KW-0010">Activator</keyword>
<gene>
    <name evidence="14" type="ORF">BCL67_11134</name>
</gene>
<evidence type="ECO:0000256" key="3">
    <source>
        <dbReference type="ARBA" id="ARBA00011738"/>
    </source>
</evidence>
<dbReference type="Gene3D" id="1.10.60.10">
    <property type="entry name" value="Iron dependent repressor, metal binding and dimerisation domain"/>
    <property type="match status" value="1"/>
</dbReference>
<reference evidence="14 15" key="1">
    <citation type="submission" date="2018-03" db="EMBL/GenBank/DDBJ databases">
        <title>Comparative analysis of microorganisms from saline springs in Andes Mountain Range, Colombia.</title>
        <authorList>
            <person name="Rubin E."/>
        </authorList>
    </citation>
    <scope>NUCLEOTIDE SEQUENCE [LARGE SCALE GENOMIC DNA]</scope>
    <source>
        <strain evidence="14 15">CG 35</strain>
    </source>
</reference>
<dbReference type="Gene3D" id="1.10.10.10">
    <property type="entry name" value="Winged helix-like DNA-binding domain superfamily/Winged helix DNA-binding domain"/>
    <property type="match status" value="1"/>
</dbReference>
<evidence type="ECO:0000256" key="7">
    <source>
        <dbReference type="ARBA" id="ARBA00023125"/>
    </source>
</evidence>
<dbReference type="InterPro" id="IPR036390">
    <property type="entry name" value="WH_DNA-bd_sf"/>
</dbReference>
<name>A0A2T0YHJ6_9MICC</name>
<keyword evidence="9" id="KW-0804">Transcription</keyword>
<comment type="subunit">
    <text evidence="3">Homodimer.</text>
</comment>
<evidence type="ECO:0000256" key="9">
    <source>
        <dbReference type="ARBA" id="ARBA00023163"/>
    </source>
</evidence>
<keyword evidence="4" id="KW-0963">Cytoplasm</keyword>
<dbReference type="GO" id="GO:0003700">
    <property type="term" value="F:DNA-binding transcription factor activity"/>
    <property type="evidence" value="ECO:0007669"/>
    <property type="project" value="InterPro"/>
</dbReference>
<evidence type="ECO:0000256" key="1">
    <source>
        <dbReference type="ARBA" id="ARBA00004496"/>
    </source>
</evidence>
<dbReference type="InterPro" id="IPR036388">
    <property type="entry name" value="WH-like_DNA-bd_sf"/>
</dbReference>
<comment type="subcellular location">
    <subcellularLocation>
        <location evidence="1">Cytoplasm</location>
    </subcellularLocation>
</comment>
<comment type="caution">
    <text evidence="14">The sequence shown here is derived from an EMBL/GenBank/DDBJ whole genome shotgun (WGS) entry which is preliminary data.</text>
</comment>
<evidence type="ECO:0000256" key="12">
    <source>
        <dbReference type="SAM" id="MobiDB-lite"/>
    </source>
</evidence>
<dbReference type="PROSITE" id="PS50944">
    <property type="entry name" value="HTH_DTXR"/>
    <property type="match status" value="1"/>
</dbReference>
<evidence type="ECO:0000256" key="11">
    <source>
        <dbReference type="ARBA" id="ARBA00032593"/>
    </source>
</evidence>
<evidence type="ECO:0000256" key="8">
    <source>
        <dbReference type="ARBA" id="ARBA00023159"/>
    </source>
</evidence>
<dbReference type="GO" id="GO:0046983">
    <property type="term" value="F:protein dimerization activity"/>
    <property type="evidence" value="ECO:0007669"/>
    <property type="project" value="InterPro"/>
</dbReference>
<keyword evidence="5" id="KW-0678">Repressor</keyword>
<feature type="region of interest" description="Disordered" evidence="12">
    <location>
        <begin position="217"/>
        <end position="240"/>
    </location>
</feature>
<dbReference type="GO" id="GO:0005737">
    <property type="term" value="C:cytoplasm"/>
    <property type="evidence" value="ECO:0007669"/>
    <property type="project" value="UniProtKB-SubCell"/>
</dbReference>
<protein>
    <recommendedName>
        <fullName evidence="11">Manganese transport regulator</fullName>
    </recommendedName>
</protein>
<dbReference type="PANTHER" id="PTHR33238:SF11">
    <property type="entry name" value="TRANSCRIPTIONAL REGULATOR MNTR"/>
    <property type="match status" value="1"/>
</dbReference>
<evidence type="ECO:0000256" key="5">
    <source>
        <dbReference type="ARBA" id="ARBA00022491"/>
    </source>
</evidence>
<dbReference type="FunFam" id="1.10.60.10:FF:000004">
    <property type="entry name" value="DtxR family transcriptional regulator"/>
    <property type="match status" value="1"/>
</dbReference>
<keyword evidence="15" id="KW-1185">Reference proteome</keyword>
<dbReference type="SMART" id="SM00529">
    <property type="entry name" value="HTH_DTXR"/>
    <property type="match status" value="1"/>
</dbReference>
<dbReference type="EMBL" id="PVTY01000011">
    <property type="protein sequence ID" value="PRZ14553.1"/>
    <property type="molecule type" value="Genomic_DNA"/>
</dbReference>
<organism evidence="14 15">
    <name type="scientific">Nesterenkonia sandarakina</name>
    <dbReference type="NCBI Taxonomy" id="272918"/>
    <lineage>
        <taxon>Bacteria</taxon>
        <taxon>Bacillati</taxon>
        <taxon>Actinomycetota</taxon>
        <taxon>Actinomycetes</taxon>
        <taxon>Micrococcales</taxon>
        <taxon>Micrococcaceae</taxon>
        <taxon>Nesterenkonia</taxon>
    </lineage>
</organism>
<accession>A0A2T0YHJ6</accession>
<dbReference type="InterPro" id="IPR036421">
    <property type="entry name" value="Fe_dep_repressor_sf"/>
</dbReference>
<dbReference type="SUPFAM" id="SSF46785">
    <property type="entry name" value="Winged helix' DNA-binding domain"/>
    <property type="match status" value="1"/>
</dbReference>
<dbReference type="GO" id="GO:0045892">
    <property type="term" value="P:negative regulation of DNA-templated transcription"/>
    <property type="evidence" value="ECO:0007669"/>
    <property type="project" value="TreeGrafter"/>
</dbReference>
<dbReference type="InterPro" id="IPR022689">
    <property type="entry name" value="Iron_dep_repressor"/>
</dbReference>
<keyword evidence="6" id="KW-0805">Transcription regulation</keyword>
<evidence type="ECO:0000256" key="6">
    <source>
        <dbReference type="ARBA" id="ARBA00023015"/>
    </source>
</evidence>
<dbReference type="RefSeq" id="WP_106123328.1">
    <property type="nucleotide sequence ID" value="NZ_PVTY01000011.1"/>
</dbReference>
<dbReference type="AlphaFoldDB" id="A0A2T0YHJ6"/>
<comment type="similarity">
    <text evidence="2">Belongs to the DtxR/MntR family.</text>
</comment>
<keyword evidence="7" id="KW-0238">DNA-binding</keyword>
<dbReference type="InterPro" id="IPR001367">
    <property type="entry name" value="Fe_dep_repressor"/>
</dbReference>
<evidence type="ECO:0000259" key="13">
    <source>
        <dbReference type="PROSITE" id="PS50944"/>
    </source>
</evidence>
<feature type="domain" description="HTH dtxR-type" evidence="13">
    <location>
        <begin position="1"/>
        <end position="79"/>
    </location>
</feature>
<dbReference type="PANTHER" id="PTHR33238">
    <property type="entry name" value="IRON (METAL) DEPENDENT REPRESSOR, DTXR FAMILY"/>
    <property type="match status" value="1"/>
</dbReference>
<dbReference type="InterPro" id="IPR050536">
    <property type="entry name" value="DtxR_MntR_Metal-Reg"/>
</dbReference>
<keyword evidence="10" id="KW-0464">Manganese</keyword>
<dbReference type="InterPro" id="IPR022687">
    <property type="entry name" value="HTH_DTXR"/>
</dbReference>
<dbReference type="Proteomes" id="UP000238217">
    <property type="component" value="Unassembled WGS sequence"/>
</dbReference>
<proteinExistence type="inferred from homology"/>
<dbReference type="OrthoDB" id="9791355at2"/>
<evidence type="ECO:0000313" key="15">
    <source>
        <dbReference type="Proteomes" id="UP000238217"/>
    </source>
</evidence>
<dbReference type="Pfam" id="PF02742">
    <property type="entry name" value="Fe_dep_repr_C"/>
    <property type="match status" value="1"/>
</dbReference>
<evidence type="ECO:0000313" key="14">
    <source>
        <dbReference type="EMBL" id="PRZ14553.1"/>
    </source>
</evidence>
<dbReference type="Pfam" id="PF01325">
    <property type="entry name" value="Fe_dep_repress"/>
    <property type="match status" value="1"/>
</dbReference>
<evidence type="ECO:0000256" key="4">
    <source>
        <dbReference type="ARBA" id="ARBA00022490"/>
    </source>
</evidence>
<dbReference type="GO" id="GO:0003677">
    <property type="term" value="F:DNA binding"/>
    <property type="evidence" value="ECO:0007669"/>
    <property type="project" value="UniProtKB-KW"/>
</dbReference>